<keyword evidence="4" id="KW-1185">Reference proteome</keyword>
<sequence>MMESALVDAKLPSEQMPWSHVESLVKAEVCGALASRTDVCGSPEAEKCEQLTQASSLPNPGSIGHPELCRRPCIYFAEGKCVNGDKCGYCHCPHGQRPAHLDRRHRELLRSLSSAERLSVVVPLLRLRCDSLGLAAEASELVGLLEHKIKEYASTDSLHGGGATVPSMAQLAKLGTALRKMPISSLLGLSLRANPGKDQDQEGDAEGADVMDAVARLRLRLEQAPVTRRPDQDNLQHFCL</sequence>
<dbReference type="OMA" id="TEAACKP"/>
<evidence type="ECO:0000313" key="3">
    <source>
        <dbReference type="EMBL" id="CAE8621035.1"/>
    </source>
</evidence>
<gene>
    <name evidence="3" type="ORF">PGLA1383_LOCUS38572</name>
</gene>
<feature type="zinc finger region" description="C3H1-type" evidence="1">
    <location>
        <begin position="67"/>
        <end position="94"/>
    </location>
</feature>
<feature type="domain" description="C3H1-type" evidence="2">
    <location>
        <begin position="67"/>
        <end position="94"/>
    </location>
</feature>
<dbReference type="AlphaFoldDB" id="A0A813G3X7"/>
<name>A0A813G3X7_POLGL</name>
<evidence type="ECO:0000256" key="1">
    <source>
        <dbReference type="PROSITE-ProRule" id="PRU00723"/>
    </source>
</evidence>
<protein>
    <recommendedName>
        <fullName evidence="2">C3H1-type domain-containing protein</fullName>
    </recommendedName>
</protein>
<dbReference type="PROSITE" id="PS50103">
    <property type="entry name" value="ZF_C3H1"/>
    <property type="match status" value="1"/>
</dbReference>
<reference evidence="3" key="1">
    <citation type="submission" date="2021-02" db="EMBL/GenBank/DDBJ databases">
        <authorList>
            <person name="Dougan E. K."/>
            <person name="Rhodes N."/>
            <person name="Thang M."/>
            <person name="Chan C."/>
        </authorList>
    </citation>
    <scope>NUCLEOTIDE SEQUENCE</scope>
</reference>
<keyword evidence="1" id="KW-0862">Zinc</keyword>
<keyword evidence="1" id="KW-0479">Metal-binding</keyword>
<dbReference type="Proteomes" id="UP000654075">
    <property type="component" value="Unassembled WGS sequence"/>
</dbReference>
<accession>A0A813G3X7</accession>
<dbReference type="EMBL" id="CAJNNV010027633">
    <property type="protein sequence ID" value="CAE8621035.1"/>
    <property type="molecule type" value="Genomic_DNA"/>
</dbReference>
<keyword evidence="1" id="KW-0863">Zinc-finger</keyword>
<proteinExistence type="predicted"/>
<dbReference type="InterPro" id="IPR000571">
    <property type="entry name" value="Znf_CCCH"/>
</dbReference>
<evidence type="ECO:0000259" key="2">
    <source>
        <dbReference type="PROSITE" id="PS50103"/>
    </source>
</evidence>
<dbReference type="GO" id="GO:0008270">
    <property type="term" value="F:zinc ion binding"/>
    <property type="evidence" value="ECO:0007669"/>
    <property type="project" value="UniProtKB-KW"/>
</dbReference>
<comment type="caution">
    <text evidence="3">The sequence shown here is derived from an EMBL/GenBank/DDBJ whole genome shotgun (WGS) entry which is preliminary data.</text>
</comment>
<evidence type="ECO:0000313" key="4">
    <source>
        <dbReference type="Proteomes" id="UP000654075"/>
    </source>
</evidence>
<organism evidence="3 4">
    <name type="scientific">Polarella glacialis</name>
    <name type="common">Dinoflagellate</name>
    <dbReference type="NCBI Taxonomy" id="89957"/>
    <lineage>
        <taxon>Eukaryota</taxon>
        <taxon>Sar</taxon>
        <taxon>Alveolata</taxon>
        <taxon>Dinophyceae</taxon>
        <taxon>Suessiales</taxon>
        <taxon>Suessiaceae</taxon>
        <taxon>Polarella</taxon>
    </lineage>
</organism>